<sequence>MYKKISLFSTGLLSASFGAALFSSAAMGMDAFSTFSLGIADQLQLSFGISCIVAGLLLLTVLFLFDRNFVKIGSVLYAFGLGSLIDFWFKLFPYFLPLTGFSYLKLFIGILFFSIGIALYICADVGSGAVEAFSIFLAQKTSQDMGIVRLLLDVFFLSLGILLGASIGVGTILGVILIGPFVSFFVKLLTKILEKESFFLSKKWE</sequence>
<feature type="transmembrane region" description="Helical" evidence="1">
    <location>
        <begin position="147"/>
        <end position="166"/>
    </location>
</feature>
<dbReference type="RefSeq" id="WP_173102071.1">
    <property type="nucleotide sequence ID" value="NZ_AP022822.1"/>
</dbReference>
<keyword evidence="1" id="KW-0472">Membrane</keyword>
<dbReference type="PANTHER" id="PTHR40078">
    <property type="entry name" value="INTEGRAL MEMBRANE PROTEIN-RELATED"/>
    <property type="match status" value="1"/>
</dbReference>
<gene>
    <name evidence="3" type="ORF">EsVE80_02050</name>
</gene>
<feature type="transmembrane region" description="Helical" evidence="1">
    <location>
        <begin position="44"/>
        <end position="65"/>
    </location>
</feature>
<feature type="signal peptide" evidence="2">
    <location>
        <begin position="1"/>
        <end position="28"/>
    </location>
</feature>
<organism evidence="3 4">
    <name type="scientific">Enterococcus saigonensis</name>
    <dbReference type="NCBI Taxonomy" id="1805431"/>
    <lineage>
        <taxon>Bacteria</taxon>
        <taxon>Bacillati</taxon>
        <taxon>Bacillota</taxon>
        <taxon>Bacilli</taxon>
        <taxon>Lactobacillales</taxon>
        <taxon>Enterococcaceae</taxon>
        <taxon>Enterococcus</taxon>
    </lineage>
</organism>
<protein>
    <recommendedName>
        <fullName evidence="5">Membrane protein YczE</fullName>
    </recommendedName>
</protein>
<evidence type="ECO:0000256" key="1">
    <source>
        <dbReference type="SAM" id="Phobius"/>
    </source>
</evidence>
<dbReference type="AlphaFoldDB" id="A0A679IFW3"/>
<dbReference type="PANTHER" id="PTHR40078:SF1">
    <property type="entry name" value="INTEGRAL MEMBRANE PROTEIN"/>
    <property type="match status" value="1"/>
</dbReference>
<keyword evidence="1" id="KW-0812">Transmembrane</keyword>
<name>A0A679IFW3_9ENTE</name>
<keyword evidence="2" id="KW-0732">Signal</keyword>
<dbReference type="Proteomes" id="UP000502998">
    <property type="component" value="Chromosome"/>
</dbReference>
<evidence type="ECO:0000256" key="2">
    <source>
        <dbReference type="SAM" id="SignalP"/>
    </source>
</evidence>
<keyword evidence="1" id="KW-1133">Transmembrane helix</keyword>
<evidence type="ECO:0000313" key="4">
    <source>
        <dbReference type="Proteomes" id="UP000502998"/>
    </source>
</evidence>
<accession>A0A679IFW3</accession>
<dbReference type="InterPro" id="IPR038750">
    <property type="entry name" value="YczE/YyaS-like"/>
</dbReference>
<proteinExistence type="predicted"/>
<reference evidence="3 4" key="1">
    <citation type="submission" date="2020-02" db="EMBL/GenBank/DDBJ databases">
        <title>Characterization of vanA genotype vancomycin-resistant Enterococcus saigonensis VE80.</title>
        <authorList>
            <person name="Harada T."/>
            <person name="Motooka D."/>
            <person name="Nakamura S."/>
            <person name="Yamamoto Y."/>
            <person name="Kawahara R."/>
            <person name="Kawatsu K."/>
        </authorList>
    </citation>
    <scope>NUCLEOTIDE SEQUENCE [LARGE SCALE GENOMIC DNA]</scope>
    <source>
        <strain evidence="3 4">VE80</strain>
    </source>
</reference>
<evidence type="ECO:0008006" key="5">
    <source>
        <dbReference type="Google" id="ProtNLM"/>
    </source>
</evidence>
<feature type="transmembrane region" description="Helical" evidence="1">
    <location>
        <begin position="103"/>
        <end position="126"/>
    </location>
</feature>
<feature type="transmembrane region" description="Helical" evidence="1">
    <location>
        <begin position="72"/>
        <end position="91"/>
    </location>
</feature>
<feature type="chain" id="PRO_5039650616" description="Membrane protein YczE" evidence="2">
    <location>
        <begin position="29"/>
        <end position="205"/>
    </location>
</feature>
<evidence type="ECO:0000313" key="3">
    <source>
        <dbReference type="EMBL" id="BCA84682.1"/>
    </source>
</evidence>
<dbReference type="EMBL" id="AP022822">
    <property type="protein sequence ID" value="BCA84682.1"/>
    <property type="molecule type" value="Genomic_DNA"/>
</dbReference>
<keyword evidence="4" id="KW-1185">Reference proteome</keyword>
<dbReference type="KEGG" id="esg:EsVE80_02050"/>
<dbReference type="Pfam" id="PF19700">
    <property type="entry name" value="DUF6198"/>
    <property type="match status" value="1"/>
</dbReference>